<sequence>MMVLLSRRMVWPSTSPPPATYGNYSVIDRSGCKYLNNLMIGVSLRASLL</sequence>
<gene>
    <name evidence="1" type="ORF">SEVIR_6G010600v2</name>
</gene>
<protein>
    <submittedName>
        <fullName evidence="1">Uncharacterized protein</fullName>
    </submittedName>
</protein>
<evidence type="ECO:0000313" key="2">
    <source>
        <dbReference type="Proteomes" id="UP000298652"/>
    </source>
</evidence>
<dbReference type="AlphaFoldDB" id="A0A4V6D4Z6"/>
<accession>A0A4V6D4Z6</accession>
<organism evidence="1 2">
    <name type="scientific">Setaria viridis</name>
    <name type="common">Green bristlegrass</name>
    <name type="synonym">Setaria italica subsp. viridis</name>
    <dbReference type="NCBI Taxonomy" id="4556"/>
    <lineage>
        <taxon>Eukaryota</taxon>
        <taxon>Viridiplantae</taxon>
        <taxon>Streptophyta</taxon>
        <taxon>Embryophyta</taxon>
        <taxon>Tracheophyta</taxon>
        <taxon>Spermatophyta</taxon>
        <taxon>Magnoliopsida</taxon>
        <taxon>Liliopsida</taxon>
        <taxon>Poales</taxon>
        <taxon>Poaceae</taxon>
        <taxon>PACMAD clade</taxon>
        <taxon>Panicoideae</taxon>
        <taxon>Panicodae</taxon>
        <taxon>Paniceae</taxon>
        <taxon>Cenchrinae</taxon>
        <taxon>Setaria</taxon>
    </lineage>
</organism>
<dbReference type="Proteomes" id="UP000298652">
    <property type="component" value="Chromosome 6"/>
</dbReference>
<name>A0A4V6D4Z6_SETVI</name>
<dbReference type="Gramene" id="TKW08156">
    <property type="protein sequence ID" value="TKW08156"/>
    <property type="gene ID" value="SEVIR_6G010600v2"/>
</dbReference>
<keyword evidence="2" id="KW-1185">Reference proteome</keyword>
<reference evidence="1" key="1">
    <citation type="submission" date="2019-03" db="EMBL/GenBank/DDBJ databases">
        <title>WGS assembly of Setaria viridis.</title>
        <authorList>
            <person name="Huang P."/>
            <person name="Jenkins J."/>
            <person name="Grimwood J."/>
            <person name="Barry K."/>
            <person name="Healey A."/>
            <person name="Mamidi S."/>
            <person name="Sreedasyam A."/>
            <person name="Shu S."/>
            <person name="Feldman M."/>
            <person name="Wu J."/>
            <person name="Yu Y."/>
            <person name="Chen C."/>
            <person name="Johnson J."/>
            <person name="Rokhsar D."/>
            <person name="Baxter I."/>
            <person name="Schmutz J."/>
            <person name="Brutnell T."/>
            <person name="Kellogg E."/>
        </authorList>
    </citation>
    <scope>NUCLEOTIDE SEQUENCE [LARGE SCALE GENOMIC DNA]</scope>
</reference>
<proteinExistence type="predicted"/>
<dbReference type="EMBL" id="CM016557">
    <property type="protein sequence ID" value="TKW08156.1"/>
    <property type="molecule type" value="Genomic_DNA"/>
</dbReference>
<evidence type="ECO:0000313" key="1">
    <source>
        <dbReference type="EMBL" id="TKW08156.1"/>
    </source>
</evidence>